<protein>
    <submittedName>
        <fullName evidence="10">Anaerobic ribonucleoside-triphosphate reductase activating protein</fullName>
    </submittedName>
</protein>
<evidence type="ECO:0000256" key="7">
    <source>
        <dbReference type="ARBA" id="ARBA00023004"/>
    </source>
</evidence>
<dbReference type="InterPro" id="IPR012840">
    <property type="entry name" value="NrdG2"/>
</dbReference>
<dbReference type="OrthoDB" id="9782387at2"/>
<accession>A0A833HLH0</accession>
<dbReference type="PANTHER" id="PTHR11228">
    <property type="entry name" value="RADICAL SAM DOMAIN PROTEIN"/>
    <property type="match status" value="1"/>
</dbReference>
<name>A0A833HLH0_9FIRM</name>
<keyword evidence="4" id="KW-0949">S-adenosyl-L-methionine</keyword>
<sequence length="229" mass="25450">MKILGMIKSSFIDYPGKISTVVFTGGCNFNCPFCHNGPLVKGEGEEMSDEEVIKYLISRKKYVEAVCISGGEPTLQPDLKDFLRSLKHEGFSVKLDTNGSNPHMLKELLEAGLLDYVAMDLKAPLHKYNQVTKVAVNTEDILESLQILKASSIEYQLRTTVCKELISKEDILEIAELVAGVPAFTLQNFRDNEGVLGGVGVFTPYDKETLQELKDRLQGKFKTLEVKGN</sequence>
<dbReference type="Pfam" id="PF04055">
    <property type="entry name" value="Radical_SAM"/>
    <property type="match status" value="1"/>
</dbReference>
<dbReference type="GO" id="GO:0046872">
    <property type="term" value="F:metal ion binding"/>
    <property type="evidence" value="ECO:0007669"/>
    <property type="project" value="UniProtKB-KW"/>
</dbReference>
<dbReference type="InterPro" id="IPR058240">
    <property type="entry name" value="rSAM_sf"/>
</dbReference>
<keyword evidence="11" id="KW-1185">Reference proteome</keyword>
<evidence type="ECO:0000256" key="6">
    <source>
        <dbReference type="ARBA" id="ARBA00023002"/>
    </source>
</evidence>
<dbReference type="EMBL" id="WBZB01000056">
    <property type="protein sequence ID" value="KAB3525841.1"/>
    <property type="molecule type" value="Genomic_DNA"/>
</dbReference>
<evidence type="ECO:0000256" key="5">
    <source>
        <dbReference type="ARBA" id="ARBA00022723"/>
    </source>
</evidence>
<keyword evidence="3" id="KW-0004">4Fe-4S</keyword>
<dbReference type="Proteomes" id="UP000465601">
    <property type="component" value="Unassembled WGS sequence"/>
</dbReference>
<evidence type="ECO:0000259" key="9">
    <source>
        <dbReference type="PROSITE" id="PS51918"/>
    </source>
</evidence>
<feature type="domain" description="Radical SAM core" evidence="9">
    <location>
        <begin position="13"/>
        <end position="229"/>
    </location>
</feature>
<dbReference type="GO" id="GO:0051539">
    <property type="term" value="F:4 iron, 4 sulfur cluster binding"/>
    <property type="evidence" value="ECO:0007669"/>
    <property type="project" value="UniProtKB-KW"/>
</dbReference>
<evidence type="ECO:0000256" key="2">
    <source>
        <dbReference type="ARBA" id="ARBA00009777"/>
    </source>
</evidence>
<comment type="cofactor">
    <cofactor evidence="1">
        <name>[4Fe-4S] cluster</name>
        <dbReference type="ChEBI" id="CHEBI:49883"/>
    </cofactor>
</comment>
<keyword evidence="8" id="KW-0411">Iron-sulfur</keyword>
<dbReference type="InterPro" id="IPR013785">
    <property type="entry name" value="Aldolase_TIM"/>
</dbReference>
<organism evidence="10 11">
    <name type="scientific">Alkaliphilus serpentinus</name>
    <dbReference type="NCBI Taxonomy" id="1482731"/>
    <lineage>
        <taxon>Bacteria</taxon>
        <taxon>Bacillati</taxon>
        <taxon>Bacillota</taxon>
        <taxon>Clostridia</taxon>
        <taxon>Peptostreptococcales</taxon>
        <taxon>Natronincolaceae</taxon>
        <taxon>Alkaliphilus</taxon>
    </lineage>
</organism>
<evidence type="ECO:0000256" key="8">
    <source>
        <dbReference type="ARBA" id="ARBA00023014"/>
    </source>
</evidence>
<proteinExistence type="inferred from homology"/>
<dbReference type="InterPro" id="IPR007197">
    <property type="entry name" value="rSAM"/>
</dbReference>
<dbReference type="PANTHER" id="PTHR11228:SF27">
    <property type="entry name" value="GLYCYL-RADICAL ENZYME ACTIVATING ENZYME MJ1227-RELATED"/>
    <property type="match status" value="1"/>
</dbReference>
<dbReference type="InterPro" id="IPR006638">
    <property type="entry name" value="Elp3/MiaA/NifB-like_rSAM"/>
</dbReference>
<dbReference type="AlphaFoldDB" id="A0A833HLH0"/>
<dbReference type="InterPro" id="IPR001989">
    <property type="entry name" value="Radical_activat_CS"/>
</dbReference>
<dbReference type="SFLD" id="SFLDG01094">
    <property type="entry name" value="Uncharacterised_Radical_SAM_Su"/>
    <property type="match status" value="1"/>
</dbReference>
<evidence type="ECO:0000256" key="4">
    <source>
        <dbReference type="ARBA" id="ARBA00022691"/>
    </source>
</evidence>
<dbReference type="CDD" id="cd01335">
    <property type="entry name" value="Radical_SAM"/>
    <property type="match status" value="1"/>
</dbReference>
<dbReference type="SFLD" id="SFLDG01067">
    <property type="entry name" value="SPASM/twitch_domain_containing"/>
    <property type="match status" value="1"/>
</dbReference>
<keyword evidence="7" id="KW-0408">Iron</keyword>
<keyword evidence="6" id="KW-0560">Oxidoreductase</keyword>
<reference evidence="10 11" key="1">
    <citation type="submission" date="2019-10" db="EMBL/GenBank/DDBJ databases">
        <title>Alkaliphilus serpentinus sp. nov. and Alkaliphilus pronyensis sp. nov., two novel anaerobic alkaliphilic species isolated from the serpentinized-hosted hydrothermal field of the Prony Bay (New Caledonia).</title>
        <authorList>
            <person name="Postec A."/>
        </authorList>
    </citation>
    <scope>NUCLEOTIDE SEQUENCE [LARGE SCALE GENOMIC DNA]</scope>
    <source>
        <strain evidence="10 11">LacT</strain>
    </source>
</reference>
<dbReference type="SUPFAM" id="SSF102114">
    <property type="entry name" value="Radical SAM enzymes"/>
    <property type="match status" value="1"/>
</dbReference>
<dbReference type="PROSITE" id="PS51918">
    <property type="entry name" value="RADICAL_SAM"/>
    <property type="match status" value="1"/>
</dbReference>
<dbReference type="SMART" id="SM00729">
    <property type="entry name" value="Elp3"/>
    <property type="match status" value="1"/>
</dbReference>
<dbReference type="GO" id="GO:0016491">
    <property type="term" value="F:oxidoreductase activity"/>
    <property type="evidence" value="ECO:0007669"/>
    <property type="project" value="UniProtKB-KW"/>
</dbReference>
<gene>
    <name evidence="10" type="ORF">F8153_14555</name>
</gene>
<comment type="caution">
    <text evidence="10">The sequence shown here is derived from an EMBL/GenBank/DDBJ whole genome shotgun (WGS) entry which is preliminary data.</text>
</comment>
<dbReference type="SFLD" id="SFLDS00029">
    <property type="entry name" value="Radical_SAM"/>
    <property type="match status" value="1"/>
</dbReference>
<evidence type="ECO:0000256" key="3">
    <source>
        <dbReference type="ARBA" id="ARBA00022485"/>
    </source>
</evidence>
<keyword evidence="5" id="KW-0479">Metal-binding</keyword>
<dbReference type="InterPro" id="IPR050377">
    <property type="entry name" value="Radical_SAM_PqqE_MftC-like"/>
</dbReference>
<evidence type="ECO:0000313" key="11">
    <source>
        <dbReference type="Proteomes" id="UP000465601"/>
    </source>
</evidence>
<comment type="similarity">
    <text evidence="2">Belongs to the organic radical-activating enzymes family.</text>
</comment>
<dbReference type="NCBIfam" id="TIGR02495">
    <property type="entry name" value="NrdG2"/>
    <property type="match status" value="1"/>
</dbReference>
<dbReference type="PROSITE" id="PS01087">
    <property type="entry name" value="RADICAL_ACTIVATING"/>
    <property type="match status" value="1"/>
</dbReference>
<evidence type="ECO:0000313" key="10">
    <source>
        <dbReference type="EMBL" id="KAB3525841.1"/>
    </source>
</evidence>
<evidence type="ECO:0000256" key="1">
    <source>
        <dbReference type="ARBA" id="ARBA00001966"/>
    </source>
</evidence>
<dbReference type="Gene3D" id="3.20.20.70">
    <property type="entry name" value="Aldolase class I"/>
    <property type="match status" value="1"/>
</dbReference>